<dbReference type="InterPro" id="IPR027417">
    <property type="entry name" value="P-loop_NTPase"/>
</dbReference>
<protein>
    <submittedName>
        <fullName evidence="1">Uncharacterized protein</fullName>
    </submittedName>
</protein>
<evidence type="ECO:0000313" key="1">
    <source>
        <dbReference type="EMBL" id="KUO17586.1"/>
    </source>
</evidence>
<dbReference type="Proteomes" id="UP000053260">
    <property type="component" value="Unassembled WGS sequence"/>
</dbReference>
<dbReference type="AlphaFoldDB" id="A0A124IE94"/>
<gene>
    <name evidence="1" type="ORF">AQJ91_29775</name>
</gene>
<accession>A0A124IE94</accession>
<keyword evidence="2" id="KW-1185">Reference proteome</keyword>
<organism evidence="1 2">
    <name type="scientific">Streptomyces dysideae</name>
    <dbReference type="NCBI Taxonomy" id="909626"/>
    <lineage>
        <taxon>Bacteria</taxon>
        <taxon>Bacillati</taxon>
        <taxon>Actinomycetota</taxon>
        <taxon>Actinomycetes</taxon>
        <taxon>Kitasatosporales</taxon>
        <taxon>Streptomycetaceae</taxon>
        <taxon>Streptomyces</taxon>
    </lineage>
</organism>
<sequence>MVDKAHRMAWLVGHLDELPGSGIIYTLTVTATEEVTAFLRHPGHTVASCTGKTENADRQHAEVLLLPGKEDEAIWQCFASPAFPPEELVRRTLDVLARADRPMSLPALEPLVELRHSRPETRFKVLDVDGAVRRVKGG</sequence>
<dbReference type="EMBL" id="LMXB01000074">
    <property type="protein sequence ID" value="KUO17586.1"/>
    <property type="molecule type" value="Genomic_DNA"/>
</dbReference>
<dbReference type="STRING" id="909626.AQJ91_29775"/>
<dbReference type="Gene3D" id="3.40.50.300">
    <property type="entry name" value="P-loop containing nucleotide triphosphate hydrolases"/>
    <property type="match status" value="1"/>
</dbReference>
<name>A0A124IE94_9ACTN</name>
<reference evidence="1 2" key="1">
    <citation type="submission" date="2015-10" db="EMBL/GenBank/DDBJ databases">
        <title>Draft genome sequence of Streptomyces sp. RV15, isolated from a marine sponge.</title>
        <authorList>
            <person name="Ruckert C."/>
            <person name="Abdelmohsen U.R."/>
            <person name="Winkler A."/>
            <person name="Hentschel U."/>
            <person name="Kalinowski J."/>
            <person name="Kampfer P."/>
            <person name="Glaeser S."/>
        </authorList>
    </citation>
    <scope>NUCLEOTIDE SEQUENCE [LARGE SCALE GENOMIC DNA]</scope>
    <source>
        <strain evidence="1 2">RV15</strain>
    </source>
</reference>
<proteinExistence type="predicted"/>
<comment type="caution">
    <text evidence="1">The sequence shown here is derived from an EMBL/GenBank/DDBJ whole genome shotgun (WGS) entry which is preliminary data.</text>
</comment>
<evidence type="ECO:0000313" key="2">
    <source>
        <dbReference type="Proteomes" id="UP000053260"/>
    </source>
</evidence>